<dbReference type="PROSITE" id="PS51064">
    <property type="entry name" value="IRS_PTB"/>
    <property type="match status" value="1"/>
</dbReference>
<dbReference type="InterPro" id="IPR001849">
    <property type="entry name" value="PH_domain"/>
</dbReference>
<feature type="compositionally biased region" description="Basic and acidic residues" evidence="1">
    <location>
        <begin position="691"/>
        <end position="709"/>
    </location>
</feature>
<dbReference type="Pfam" id="PF02174">
    <property type="entry name" value="IRS"/>
    <property type="match status" value="1"/>
</dbReference>
<dbReference type="PROSITE" id="PS50003">
    <property type="entry name" value="PH_DOMAIN"/>
    <property type="match status" value="1"/>
</dbReference>
<dbReference type="CDD" id="cd13165">
    <property type="entry name" value="PTB_DOK7"/>
    <property type="match status" value="1"/>
</dbReference>
<feature type="region of interest" description="Disordered" evidence="1">
    <location>
        <begin position="248"/>
        <end position="347"/>
    </location>
</feature>
<gene>
    <name evidence="4" type="ORF">KOW79_002201</name>
</gene>
<name>A0A9D3P574_9TELE</name>
<dbReference type="InterPro" id="IPR037748">
    <property type="entry name" value="Dok-7_PTB"/>
</dbReference>
<comment type="caution">
    <text evidence="4">The sequence shown here is derived from an EMBL/GenBank/DDBJ whole genome shotgun (WGS) entry which is preliminary data.</text>
</comment>
<dbReference type="PANTHER" id="PTHR21636">
    <property type="entry name" value="PROTEIN DOK-7"/>
    <property type="match status" value="1"/>
</dbReference>
<dbReference type="SUPFAM" id="SSF50729">
    <property type="entry name" value="PH domain-like"/>
    <property type="match status" value="2"/>
</dbReference>
<dbReference type="Gene3D" id="2.30.29.30">
    <property type="entry name" value="Pleckstrin-homology domain (PH domain)/Phosphotyrosine-binding domain (PTB)"/>
    <property type="match status" value="2"/>
</dbReference>
<keyword evidence="5" id="KW-1185">Reference proteome</keyword>
<protein>
    <recommendedName>
        <fullName evidence="6">Docking protein 7</fullName>
    </recommendedName>
</protein>
<dbReference type="GO" id="GO:0007528">
    <property type="term" value="P:neuromuscular junction development"/>
    <property type="evidence" value="ECO:0007669"/>
    <property type="project" value="TreeGrafter"/>
</dbReference>
<sequence length="709" mass="76534">MTDTVVVEGQVRFREGKKWKSRWVVLRKPSPVADCLCVLVYKERSKGQREKSQLTLGDICGLELLQGFEGVNYALTLLCLTQTLTLGFDSRENLLAWDARIRYSLGEVHRFSVNVQPGTKLESGAASLHLCNNLLAIARDIPPAVIAHWRLTDLRRYGAVPNGFIFEGGTRCGYWTGVFFLACTEGEQISFLFDCIARGTSPSRTPFGLRPSLPDLSAQASSVEERITQEASELEKRLSMLSVCSHQSSTASHSSSTGDARSISSSSSETSHSDASLSSRLATWADPVRYPTPTEPSVSGATGSRPSSEEHHEGLLRPQTKPAHPRGLQEAGWQSSTDSGIATGSHSSYSGSFSSYTGSLDTTQGEIEEYGSVLSLTLNTNSSTNLTVNPNTPISTSNTNLRLPPQFHTSSISASPTPLPAGHRPCVCHISGVSKAQELEYKVPVPLLQHYDTPRRLVHPHPSTSSTQKLQCGQLEPLGSPASPTMTAPLRLSGSGDGVLPSGSLTMQGHILCPVCGGLKMVMPSTHTRSSHVPAGLEKTKPELSSAAVSAAAQGASVDSTEAEQLSRYELISGQIPQKCFWEAEGRSSAVPTSPMSSLRLFRHSSLSGRSLALSGESGFTATERLQGESVNYVNIPVSPMSKRQLNYMELDLQDVQETGHTVRGASNTKYAQIDHAATETAQRVGAQHAQGREERLHELEQRRRGTLN</sequence>
<dbReference type="OrthoDB" id="6537982at2759"/>
<reference evidence="4 5" key="1">
    <citation type="submission" date="2021-06" db="EMBL/GenBank/DDBJ databases">
        <title>Chromosome-level genome assembly of the red-tail catfish (Hemibagrus wyckioides).</title>
        <authorList>
            <person name="Shao F."/>
        </authorList>
    </citation>
    <scope>NUCLEOTIDE SEQUENCE [LARGE SCALE GENOMIC DNA]</scope>
    <source>
        <strain evidence="4">EC202008001</strain>
        <tissue evidence="4">Blood</tissue>
    </source>
</reference>
<dbReference type="InterPro" id="IPR011993">
    <property type="entry name" value="PH-like_dom_sf"/>
</dbReference>
<evidence type="ECO:0000259" key="2">
    <source>
        <dbReference type="PROSITE" id="PS50003"/>
    </source>
</evidence>
<feature type="domain" description="IRS-type PTB" evidence="3">
    <location>
        <begin position="102"/>
        <end position="207"/>
    </location>
</feature>
<evidence type="ECO:0000259" key="3">
    <source>
        <dbReference type="PROSITE" id="PS51064"/>
    </source>
</evidence>
<dbReference type="InterPro" id="IPR037746">
    <property type="entry name" value="Dok-7"/>
</dbReference>
<dbReference type="PANTHER" id="PTHR21636:SF2">
    <property type="entry name" value="PROTEIN DOK-7"/>
    <property type="match status" value="1"/>
</dbReference>
<feature type="domain" description="PH" evidence="2">
    <location>
        <begin position="4"/>
        <end position="106"/>
    </location>
</feature>
<dbReference type="InterPro" id="IPR002404">
    <property type="entry name" value="IRS_PTB"/>
</dbReference>
<evidence type="ECO:0000313" key="5">
    <source>
        <dbReference type="Proteomes" id="UP000824219"/>
    </source>
</evidence>
<organism evidence="4 5">
    <name type="scientific">Hemibagrus wyckioides</name>
    <dbReference type="NCBI Taxonomy" id="337641"/>
    <lineage>
        <taxon>Eukaryota</taxon>
        <taxon>Metazoa</taxon>
        <taxon>Chordata</taxon>
        <taxon>Craniata</taxon>
        <taxon>Vertebrata</taxon>
        <taxon>Euteleostomi</taxon>
        <taxon>Actinopterygii</taxon>
        <taxon>Neopterygii</taxon>
        <taxon>Teleostei</taxon>
        <taxon>Ostariophysi</taxon>
        <taxon>Siluriformes</taxon>
        <taxon>Bagridae</taxon>
        <taxon>Hemibagrus</taxon>
    </lineage>
</organism>
<feature type="compositionally biased region" description="Polar residues" evidence="1">
    <location>
        <begin position="332"/>
        <end position="342"/>
    </location>
</feature>
<feature type="compositionally biased region" description="Low complexity" evidence="1">
    <location>
        <begin position="248"/>
        <end position="279"/>
    </location>
</feature>
<dbReference type="AlphaFoldDB" id="A0A9D3P574"/>
<evidence type="ECO:0000313" key="4">
    <source>
        <dbReference type="EMBL" id="KAG7333794.1"/>
    </source>
</evidence>
<proteinExistence type="predicted"/>
<dbReference type="EMBL" id="JAHKSW010000003">
    <property type="protein sequence ID" value="KAG7333794.1"/>
    <property type="molecule type" value="Genomic_DNA"/>
</dbReference>
<dbReference type="Proteomes" id="UP000824219">
    <property type="component" value="Linkage Group LG03"/>
</dbReference>
<dbReference type="GO" id="GO:0019901">
    <property type="term" value="F:protein kinase binding"/>
    <property type="evidence" value="ECO:0007669"/>
    <property type="project" value="InterPro"/>
</dbReference>
<evidence type="ECO:0000256" key="1">
    <source>
        <dbReference type="SAM" id="MobiDB-lite"/>
    </source>
</evidence>
<evidence type="ECO:0008006" key="6">
    <source>
        <dbReference type="Google" id="ProtNLM"/>
    </source>
</evidence>
<accession>A0A9D3P574</accession>
<feature type="region of interest" description="Disordered" evidence="1">
    <location>
        <begin position="681"/>
        <end position="709"/>
    </location>
</feature>
<feature type="compositionally biased region" description="Polar residues" evidence="1">
    <location>
        <begin position="295"/>
        <end position="306"/>
    </location>
</feature>
<dbReference type="SMART" id="SM01244">
    <property type="entry name" value="IRS"/>
    <property type="match status" value="1"/>
</dbReference>